<sequence length="181" mass="20782">MRKAFSAFALGEKWGSEWGDLVNAWLDLEAACDYNDDGGKLDTMHRPPEVHEFIKHGRKWWAPPAIQNVGRVGEKNSYADRWWLWWRHLQPKERLWVGGMLTTPTEMTWTPKLTTMHGRVGFMQVLASLLWWGLAEAKAGDVGRASGWEDAVEDVAFLLQRLVESGELKRYVCPKMEIGRA</sequence>
<dbReference type="AlphaFoldDB" id="A0AAD6TXZ0"/>
<reference evidence="1" key="1">
    <citation type="submission" date="2023-03" db="EMBL/GenBank/DDBJ databases">
        <title>Massive genome expansion in bonnet fungi (Mycena s.s.) driven by repeated elements and novel gene families across ecological guilds.</title>
        <authorList>
            <consortium name="Lawrence Berkeley National Laboratory"/>
            <person name="Harder C.B."/>
            <person name="Miyauchi S."/>
            <person name="Viragh M."/>
            <person name="Kuo A."/>
            <person name="Thoen E."/>
            <person name="Andreopoulos B."/>
            <person name="Lu D."/>
            <person name="Skrede I."/>
            <person name="Drula E."/>
            <person name="Henrissat B."/>
            <person name="Morin E."/>
            <person name="Kohler A."/>
            <person name="Barry K."/>
            <person name="LaButti K."/>
            <person name="Morin E."/>
            <person name="Salamov A."/>
            <person name="Lipzen A."/>
            <person name="Mereny Z."/>
            <person name="Hegedus B."/>
            <person name="Baldrian P."/>
            <person name="Stursova M."/>
            <person name="Weitz H."/>
            <person name="Taylor A."/>
            <person name="Grigoriev I.V."/>
            <person name="Nagy L.G."/>
            <person name="Martin F."/>
            <person name="Kauserud H."/>
        </authorList>
    </citation>
    <scope>NUCLEOTIDE SEQUENCE</scope>
    <source>
        <strain evidence="1">CBHHK173m</strain>
    </source>
</reference>
<name>A0AAD6TXZ0_9AGAR</name>
<evidence type="ECO:0000313" key="1">
    <source>
        <dbReference type="EMBL" id="KAJ7078271.1"/>
    </source>
</evidence>
<protein>
    <submittedName>
        <fullName evidence="1">Uncharacterized protein</fullName>
    </submittedName>
</protein>
<proteinExistence type="predicted"/>
<dbReference type="EMBL" id="JARJCN010000067">
    <property type="protein sequence ID" value="KAJ7078271.1"/>
    <property type="molecule type" value="Genomic_DNA"/>
</dbReference>
<comment type="caution">
    <text evidence="1">The sequence shown here is derived from an EMBL/GenBank/DDBJ whole genome shotgun (WGS) entry which is preliminary data.</text>
</comment>
<accession>A0AAD6TXZ0</accession>
<gene>
    <name evidence="1" type="ORF">B0H15DRAFT_789080</name>
</gene>
<evidence type="ECO:0000313" key="2">
    <source>
        <dbReference type="Proteomes" id="UP001222325"/>
    </source>
</evidence>
<dbReference type="Proteomes" id="UP001222325">
    <property type="component" value="Unassembled WGS sequence"/>
</dbReference>
<organism evidence="1 2">
    <name type="scientific">Mycena belliarum</name>
    <dbReference type="NCBI Taxonomy" id="1033014"/>
    <lineage>
        <taxon>Eukaryota</taxon>
        <taxon>Fungi</taxon>
        <taxon>Dikarya</taxon>
        <taxon>Basidiomycota</taxon>
        <taxon>Agaricomycotina</taxon>
        <taxon>Agaricomycetes</taxon>
        <taxon>Agaricomycetidae</taxon>
        <taxon>Agaricales</taxon>
        <taxon>Marasmiineae</taxon>
        <taxon>Mycenaceae</taxon>
        <taxon>Mycena</taxon>
    </lineage>
</organism>
<keyword evidence="2" id="KW-1185">Reference proteome</keyword>